<proteinExistence type="predicted"/>
<comment type="caution">
    <text evidence="2">The sequence shown here is derived from an EMBL/GenBank/DDBJ whole genome shotgun (WGS) entry which is preliminary data.</text>
</comment>
<evidence type="ECO:0000313" key="2">
    <source>
        <dbReference type="EMBL" id="MCY6960016.1"/>
    </source>
</evidence>
<keyword evidence="3" id="KW-1185">Reference proteome</keyword>
<protein>
    <submittedName>
        <fullName evidence="2">Uncharacterized protein</fullName>
    </submittedName>
</protein>
<evidence type="ECO:0000256" key="1">
    <source>
        <dbReference type="SAM" id="MobiDB-lite"/>
    </source>
</evidence>
<gene>
    <name evidence="2" type="ORF">OW729_15450</name>
</gene>
<sequence>MPPSGGPGGGPGPGGSKEGPPSGPPPSAVPQAKGGMQTKAVDPGAIRHCLYRFVYIWPRRGRPFWAWLVFVGRRSVAGWRWNGFRWVYFGMDLREIQSFVCM</sequence>
<dbReference type="EMBL" id="JAPQFJ010000018">
    <property type="protein sequence ID" value="MCY6960016.1"/>
    <property type="molecule type" value="Genomic_DNA"/>
</dbReference>
<reference evidence="2" key="1">
    <citation type="submission" date="2022-12" db="EMBL/GenBank/DDBJ databases">
        <title>Clostridium sp. nov., isolated from industrial wastewater.</title>
        <authorList>
            <person name="Jiayan W."/>
        </authorList>
    </citation>
    <scope>NUCLEOTIDE SEQUENCE</scope>
    <source>
        <strain evidence="2">ZC22-4</strain>
    </source>
</reference>
<organism evidence="2 3">
    <name type="scientific">Clostridium brassicae</name>
    <dbReference type="NCBI Taxonomy" id="2999072"/>
    <lineage>
        <taxon>Bacteria</taxon>
        <taxon>Bacillati</taxon>
        <taxon>Bacillota</taxon>
        <taxon>Clostridia</taxon>
        <taxon>Eubacteriales</taxon>
        <taxon>Clostridiaceae</taxon>
        <taxon>Clostridium</taxon>
    </lineage>
</organism>
<evidence type="ECO:0000313" key="3">
    <source>
        <dbReference type="Proteomes" id="UP001144612"/>
    </source>
</evidence>
<feature type="region of interest" description="Disordered" evidence="1">
    <location>
        <begin position="1"/>
        <end position="40"/>
    </location>
</feature>
<feature type="compositionally biased region" description="Gly residues" evidence="1">
    <location>
        <begin position="1"/>
        <end position="17"/>
    </location>
</feature>
<accession>A0ABT4DFX0</accession>
<name>A0ABT4DFX0_9CLOT</name>
<dbReference type="Proteomes" id="UP001144612">
    <property type="component" value="Unassembled WGS sequence"/>
</dbReference>